<dbReference type="InterPro" id="IPR003148">
    <property type="entry name" value="RCK_N"/>
</dbReference>
<keyword evidence="2" id="KW-1133">Transmembrane helix</keyword>
<keyword evidence="6" id="KW-1185">Reference proteome</keyword>
<evidence type="ECO:0000259" key="3">
    <source>
        <dbReference type="PROSITE" id="PS51201"/>
    </source>
</evidence>
<dbReference type="PROSITE" id="PS51202">
    <property type="entry name" value="RCK_C"/>
    <property type="match status" value="1"/>
</dbReference>
<dbReference type="PROSITE" id="PS51201">
    <property type="entry name" value="RCK_N"/>
    <property type="match status" value="1"/>
</dbReference>
<dbReference type="GO" id="GO:0005886">
    <property type="term" value="C:plasma membrane"/>
    <property type="evidence" value="ECO:0007669"/>
    <property type="project" value="UniProtKB-SubCell"/>
</dbReference>
<dbReference type="GO" id="GO:0006813">
    <property type="term" value="P:potassium ion transport"/>
    <property type="evidence" value="ECO:0007669"/>
    <property type="project" value="InterPro"/>
</dbReference>
<dbReference type="PANTHER" id="PTHR43833">
    <property type="entry name" value="POTASSIUM CHANNEL PROTEIN 2-RELATED-RELATED"/>
    <property type="match status" value="1"/>
</dbReference>
<keyword evidence="2" id="KW-0472">Membrane</keyword>
<dbReference type="KEGG" id="knv:Pan216_01060"/>
<name>A0A518AX33_9BACT</name>
<protein>
    <submittedName>
        <fullName evidence="5">Inner membrane protein YbaL</fullName>
    </submittedName>
</protein>
<dbReference type="InterPro" id="IPR050721">
    <property type="entry name" value="Trk_Ktr_HKT_K-transport"/>
</dbReference>
<dbReference type="AlphaFoldDB" id="A0A518AX33"/>
<accession>A0A518AX33</accession>
<evidence type="ECO:0000259" key="4">
    <source>
        <dbReference type="PROSITE" id="PS51202"/>
    </source>
</evidence>
<dbReference type="OrthoDB" id="9785285at2"/>
<dbReference type="InterPro" id="IPR006037">
    <property type="entry name" value="RCK_C"/>
</dbReference>
<evidence type="ECO:0000256" key="2">
    <source>
        <dbReference type="SAM" id="Phobius"/>
    </source>
</evidence>
<dbReference type="Gene3D" id="3.30.70.1450">
    <property type="entry name" value="Regulator of K+ conductance, C-terminal domain"/>
    <property type="match status" value="1"/>
</dbReference>
<gene>
    <name evidence="5" type="primary">ybaL_1</name>
    <name evidence="5" type="ORF">Pan216_01060</name>
</gene>
<dbReference type="SUPFAM" id="SSF116726">
    <property type="entry name" value="TrkA C-terminal domain-like"/>
    <property type="match status" value="1"/>
</dbReference>
<evidence type="ECO:0000313" key="6">
    <source>
        <dbReference type="Proteomes" id="UP000317093"/>
    </source>
</evidence>
<dbReference type="Gene3D" id="1.10.287.70">
    <property type="match status" value="1"/>
</dbReference>
<proteinExistence type="predicted"/>
<comment type="subcellular location">
    <subcellularLocation>
        <location evidence="1">Cell membrane</location>
        <topology evidence="1">Multi-pass membrane protein</topology>
    </subcellularLocation>
</comment>
<dbReference type="InterPro" id="IPR013099">
    <property type="entry name" value="K_chnl_dom"/>
</dbReference>
<feature type="domain" description="RCK C-terminal" evidence="4">
    <location>
        <begin position="256"/>
        <end position="341"/>
    </location>
</feature>
<feature type="transmembrane region" description="Helical" evidence="2">
    <location>
        <begin position="63"/>
        <end position="84"/>
    </location>
</feature>
<dbReference type="SUPFAM" id="SSF81324">
    <property type="entry name" value="Voltage-gated potassium channels"/>
    <property type="match status" value="1"/>
</dbReference>
<dbReference type="Gene3D" id="3.40.50.720">
    <property type="entry name" value="NAD(P)-binding Rossmann-like Domain"/>
    <property type="match status" value="1"/>
</dbReference>
<organism evidence="5 6">
    <name type="scientific">Kolteria novifilia</name>
    <dbReference type="NCBI Taxonomy" id="2527975"/>
    <lineage>
        <taxon>Bacteria</taxon>
        <taxon>Pseudomonadati</taxon>
        <taxon>Planctomycetota</taxon>
        <taxon>Planctomycetia</taxon>
        <taxon>Kolteriales</taxon>
        <taxon>Kolteriaceae</taxon>
        <taxon>Kolteria</taxon>
    </lineage>
</organism>
<dbReference type="Pfam" id="PF02080">
    <property type="entry name" value="TrkA_C"/>
    <property type="match status" value="1"/>
</dbReference>
<keyword evidence="2" id="KW-0812">Transmembrane</keyword>
<dbReference type="PANTHER" id="PTHR43833:SF9">
    <property type="entry name" value="POTASSIUM CHANNEL PROTEIN YUGO-RELATED"/>
    <property type="match status" value="1"/>
</dbReference>
<dbReference type="Pfam" id="PF07885">
    <property type="entry name" value="Ion_trans_2"/>
    <property type="match status" value="1"/>
</dbReference>
<dbReference type="InterPro" id="IPR036291">
    <property type="entry name" value="NAD(P)-bd_dom_sf"/>
</dbReference>
<dbReference type="Pfam" id="PF02254">
    <property type="entry name" value="TrkA_N"/>
    <property type="match status" value="1"/>
</dbReference>
<feature type="transmembrane region" description="Helical" evidence="2">
    <location>
        <begin position="32"/>
        <end position="51"/>
    </location>
</feature>
<dbReference type="RefSeq" id="WP_145253348.1">
    <property type="nucleotide sequence ID" value="NZ_CP036279.1"/>
</dbReference>
<dbReference type="GO" id="GO:0008324">
    <property type="term" value="F:monoatomic cation transmembrane transporter activity"/>
    <property type="evidence" value="ECO:0007669"/>
    <property type="project" value="InterPro"/>
</dbReference>
<reference evidence="5 6" key="1">
    <citation type="submission" date="2019-02" db="EMBL/GenBank/DDBJ databases">
        <title>Deep-cultivation of Planctomycetes and their phenomic and genomic characterization uncovers novel biology.</title>
        <authorList>
            <person name="Wiegand S."/>
            <person name="Jogler M."/>
            <person name="Boedeker C."/>
            <person name="Pinto D."/>
            <person name="Vollmers J."/>
            <person name="Rivas-Marin E."/>
            <person name="Kohn T."/>
            <person name="Peeters S.H."/>
            <person name="Heuer A."/>
            <person name="Rast P."/>
            <person name="Oberbeckmann S."/>
            <person name="Bunk B."/>
            <person name="Jeske O."/>
            <person name="Meyerdierks A."/>
            <person name="Storesund J.E."/>
            <person name="Kallscheuer N."/>
            <person name="Luecker S."/>
            <person name="Lage O.M."/>
            <person name="Pohl T."/>
            <person name="Merkel B.J."/>
            <person name="Hornburger P."/>
            <person name="Mueller R.-W."/>
            <person name="Bruemmer F."/>
            <person name="Labrenz M."/>
            <person name="Spormann A.M."/>
            <person name="Op den Camp H."/>
            <person name="Overmann J."/>
            <person name="Amann R."/>
            <person name="Jetten M.S.M."/>
            <person name="Mascher T."/>
            <person name="Medema M.H."/>
            <person name="Devos D.P."/>
            <person name="Kaster A.-K."/>
            <person name="Ovreas L."/>
            <person name="Rohde M."/>
            <person name="Galperin M.Y."/>
            <person name="Jogler C."/>
        </authorList>
    </citation>
    <scope>NUCLEOTIDE SEQUENCE [LARGE SCALE GENOMIC DNA]</scope>
    <source>
        <strain evidence="5 6">Pan216</strain>
    </source>
</reference>
<dbReference type="EMBL" id="CP036279">
    <property type="protein sequence ID" value="QDU59278.1"/>
    <property type="molecule type" value="Genomic_DNA"/>
</dbReference>
<dbReference type="Proteomes" id="UP000317093">
    <property type="component" value="Chromosome"/>
</dbReference>
<feature type="transmembrane region" description="Helical" evidence="2">
    <location>
        <begin position="7"/>
        <end position="26"/>
    </location>
</feature>
<sequence length="356" mass="38529">MTSSFRRISTGILIFVVTCIVAVFGYASAPGWSILDAIYMVVITIFGVGYGEVKPLDTPALKVFTMLVIVAGTTSAVYIVGGFIQMVTEGEIQKALGDRRRSREIEDLENHVIVCGYGRIGQPLTQILAESDERFVVVDASPERIELAQKNGYLAMSGNATEDRTLIAAGINRARMLATVLPDDAKNVFITLTARNLNPEIEIIARGEYGSTESKLVQAGANRVVMPASIGALRIAHLITQPSATDLLGRDSRHSQLNSNLEQIGLRLDEMKLMEGAPLIGKPLSKAEVQGEGAFVIVAVKKADGEMVSDPPKDMILSEGDALVVVGHRSDLPKFAQRYVVGQEVTYRGVKQKVRS</sequence>
<dbReference type="SUPFAM" id="SSF51735">
    <property type="entry name" value="NAD(P)-binding Rossmann-fold domains"/>
    <property type="match status" value="1"/>
</dbReference>
<feature type="domain" description="RCK N-terminal" evidence="3">
    <location>
        <begin position="109"/>
        <end position="226"/>
    </location>
</feature>
<dbReference type="InterPro" id="IPR036721">
    <property type="entry name" value="RCK_C_sf"/>
</dbReference>
<evidence type="ECO:0000313" key="5">
    <source>
        <dbReference type="EMBL" id="QDU59278.1"/>
    </source>
</evidence>
<evidence type="ECO:0000256" key="1">
    <source>
        <dbReference type="ARBA" id="ARBA00004651"/>
    </source>
</evidence>